<dbReference type="Gene3D" id="3.40.50.1000">
    <property type="entry name" value="HAD superfamily/HAD-like"/>
    <property type="match status" value="1"/>
</dbReference>
<keyword evidence="2" id="KW-1185">Reference proteome</keyword>
<dbReference type="GO" id="GO:0000287">
    <property type="term" value="F:magnesium ion binding"/>
    <property type="evidence" value="ECO:0007669"/>
    <property type="project" value="TreeGrafter"/>
</dbReference>
<dbReference type="RefSeq" id="WP_002464520.1">
    <property type="nucleotide sequence ID" value="NZ_AEUN01000465.1"/>
</dbReference>
<sequence length="270" mass="30225">MANYKLIALDMDDTLLTSDNVISQSTLQYLKDIQDCGYYVVLASGRPTEGMIPAARELALPEHNSYIISYNGGRTINMANEKVEHSQSISKEDFDEIVDYCRERQFFILTYQDGHIIYEGEHEYMNIESELTGLPMKKVQDLKEYIQDEVPKVMGVDYVANITEARIDLNGIFNDNVDATISKPFFLEFMARNVSKGNAVIALCDKLDITIDQVIAFGDSMNDKSLFDVAGLAVAMGNAADELKKYADKETLDNDSDGIPVALKEILSIK</sequence>
<dbReference type="PANTHER" id="PTHR10000">
    <property type="entry name" value="PHOSPHOSERINE PHOSPHATASE"/>
    <property type="match status" value="1"/>
</dbReference>
<evidence type="ECO:0000313" key="2">
    <source>
        <dbReference type="Proteomes" id="UP000005413"/>
    </source>
</evidence>
<dbReference type="GO" id="GO:0005829">
    <property type="term" value="C:cytosol"/>
    <property type="evidence" value="ECO:0007669"/>
    <property type="project" value="TreeGrafter"/>
</dbReference>
<organism evidence="1 2">
    <name type="scientific">Staphylococcus simiae CCM 7213 = CCUG 51256</name>
    <dbReference type="NCBI Taxonomy" id="911238"/>
    <lineage>
        <taxon>Bacteria</taxon>
        <taxon>Bacillati</taxon>
        <taxon>Bacillota</taxon>
        <taxon>Bacilli</taxon>
        <taxon>Bacillales</taxon>
        <taxon>Staphylococcaceae</taxon>
        <taxon>Staphylococcus</taxon>
    </lineage>
</organism>
<dbReference type="InterPro" id="IPR000150">
    <property type="entry name" value="Cof"/>
</dbReference>
<accession>G5JK15</accession>
<keyword evidence="1" id="KW-0378">Hydrolase</keyword>
<dbReference type="InterPro" id="IPR006379">
    <property type="entry name" value="HAD-SF_hydro_IIB"/>
</dbReference>
<reference evidence="1 2" key="1">
    <citation type="journal article" date="2012" name="BMC Genomics">
        <title>Comparative genomic analysis of the genus Staphylococcus including Staphylococcus aureus and its newly described sister species Staphylococcus simiae.</title>
        <authorList>
            <person name="Suzuki H."/>
            <person name="Lefebure T."/>
            <person name="Pavinski Bitar P."/>
            <person name="Stanhope M.J."/>
        </authorList>
    </citation>
    <scope>NUCLEOTIDE SEQUENCE [LARGE SCALE GENOMIC DNA]</scope>
    <source>
        <strain evidence="1 2">CCM 7213</strain>
    </source>
</reference>
<dbReference type="PANTHER" id="PTHR10000:SF8">
    <property type="entry name" value="HAD SUPERFAMILY HYDROLASE-LIKE, TYPE 3"/>
    <property type="match status" value="1"/>
</dbReference>
<dbReference type="Proteomes" id="UP000005413">
    <property type="component" value="Unassembled WGS sequence"/>
</dbReference>
<dbReference type="AlphaFoldDB" id="G5JK15"/>
<gene>
    <name evidence="1" type="ORF">SS7213T_09132</name>
</gene>
<dbReference type="InterPro" id="IPR023214">
    <property type="entry name" value="HAD_sf"/>
</dbReference>
<comment type="caution">
    <text evidence="1">The sequence shown here is derived from an EMBL/GenBank/DDBJ whole genome shotgun (WGS) entry which is preliminary data.</text>
</comment>
<name>G5JK15_9STAP</name>
<dbReference type="SFLD" id="SFLDS00003">
    <property type="entry name" value="Haloacid_Dehalogenase"/>
    <property type="match status" value="1"/>
</dbReference>
<dbReference type="SUPFAM" id="SSF56784">
    <property type="entry name" value="HAD-like"/>
    <property type="match status" value="1"/>
</dbReference>
<dbReference type="PATRIC" id="fig|911238.3.peg.1593"/>
<dbReference type="CDD" id="cd07516">
    <property type="entry name" value="HAD_Pase"/>
    <property type="match status" value="1"/>
</dbReference>
<evidence type="ECO:0000313" key="1">
    <source>
        <dbReference type="EMBL" id="EHJ07468.1"/>
    </source>
</evidence>
<dbReference type="EMBL" id="AEUN01000465">
    <property type="protein sequence ID" value="EHJ07468.1"/>
    <property type="molecule type" value="Genomic_DNA"/>
</dbReference>
<proteinExistence type="predicted"/>
<dbReference type="NCBIfam" id="TIGR00099">
    <property type="entry name" value="Cof-subfamily"/>
    <property type="match status" value="1"/>
</dbReference>
<dbReference type="Pfam" id="PF08282">
    <property type="entry name" value="Hydrolase_3"/>
    <property type="match status" value="1"/>
</dbReference>
<dbReference type="Gene3D" id="3.30.1240.10">
    <property type="match status" value="1"/>
</dbReference>
<dbReference type="InterPro" id="IPR036412">
    <property type="entry name" value="HAD-like_sf"/>
</dbReference>
<protein>
    <submittedName>
        <fullName evidence="1">Haloacid dehalogenase-like hydrolase</fullName>
    </submittedName>
</protein>
<dbReference type="OrthoDB" id="9790031at2"/>
<dbReference type="NCBIfam" id="TIGR01484">
    <property type="entry name" value="HAD-SF-IIB"/>
    <property type="match status" value="1"/>
</dbReference>
<dbReference type="GO" id="GO:0016791">
    <property type="term" value="F:phosphatase activity"/>
    <property type="evidence" value="ECO:0007669"/>
    <property type="project" value="UniProtKB-ARBA"/>
</dbReference>
<dbReference type="SFLD" id="SFLDG01140">
    <property type="entry name" value="C2.B:_Phosphomannomutase_and_P"/>
    <property type="match status" value="1"/>
</dbReference>